<dbReference type="EMBL" id="JABCRI010000003">
    <property type="protein sequence ID" value="KAF8408627.1"/>
    <property type="molecule type" value="Genomic_DNA"/>
</dbReference>
<comment type="subcellular location">
    <subcellularLocation>
        <location evidence="1">Membrane</location>
        <topology evidence="1">Single-pass membrane protein</topology>
    </subcellularLocation>
</comment>
<protein>
    <recommendedName>
        <fullName evidence="7">Cysteine-rich transmembrane domain-containing protein</fullName>
    </recommendedName>
</protein>
<dbReference type="OMA" id="CLLDCCC"/>
<evidence type="ECO:0000256" key="3">
    <source>
        <dbReference type="ARBA" id="ARBA00022692"/>
    </source>
</evidence>
<keyword evidence="3" id="KW-0812">Transmembrane</keyword>
<feature type="region of interest" description="Disordered" evidence="6">
    <location>
        <begin position="1"/>
        <end position="44"/>
    </location>
</feature>
<dbReference type="PANTHER" id="PTHR31568">
    <property type="entry name" value="RCG49325, ISOFORM CRA_A"/>
    <property type="match status" value="1"/>
</dbReference>
<evidence type="ECO:0000256" key="1">
    <source>
        <dbReference type="ARBA" id="ARBA00004167"/>
    </source>
</evidence>
<evidence type="ECO:0000313" key="8">
    <source>
        <dbReference type="EMBL" id="KAF8408626.1"/>
    </source>
</evidence>
<dbReference type="OrthoDB" id="785836at2759"/>
<comment type="similarity">
    <text evidence="2">Belongs to the CYSTM1 family.</text>
</comment>
<keyword evidence="10" id="KW-1185">Reference proteome</keyword>
<reference evidence="8 10" key="1">
    <citation type="submission" date="2020-04" db="EMBL/GenBank/DDBJ databases">
        <title>Plant Genome Project.</title>
        <authorList>
            <person name="Zhang R.-G."/>
        </authorList>
    </citation>
    <scope>NUCLEOTIDE SEQUENCE [LARGE SCALE GENOMIC DNA]</scope>
    <source>
        <strain evidence="8">YNK0</strain>
        <tissue evidence="8">Leaf</tissue>
    </source>
</reference>
<sequence>MSNYNQQQAPDPRWGVVYPPPTAYPPPGQMYPPPPQSYPPPVEAYPQGPYVAAPPTNYPMKDGNGYHQYPPPGETKSRGDGFCKGCCAALCCCCLLDMCF</sequence>
<feature type="compositionally biased region" description="Pro residues" evidence="6">
    <location>
        <begin position="18"/>
        <end position="43"/>
    </location>
</feature>
<evidence type="ECO:0000259" key="7">
    <source>
        <dbReference type="Pfam" id="PF12734"/>
    </source>
</evidence>
<keyword evidence="4" id="KW-1133">Transmembrane helix</keyword>
<evidence type="ECO:0000256" key="4">
    <source>
        <dbReference type="ARBA" id="ARBA00022989"/>
    </source>
</evidence>
<evidence type="ECO:0000313" key="9">
    <source>
        <dbReference type="EMBL" id="KAF8408627.1"/>
    </source>
</evidence>
<keyword evidence="5" id="KW-0472">Membrane</keyword>
<proteinExistence type="inferred from homology"/>
<dbReference type="Proteomes" id="UP000655225">
    <property type="component" value="Unassembled WGS sequence"/>
</dbReference>
<dbReference type="AlphaFoldDB" id="A0A834ZKD3"/>
<evidence type="ECO:0000256" key="2">
    <source>
        <dbReference type="ARBA" id="ARBA00009444"/>
    </source>
</evidence>
<organism evidence="8 10">
    <name type="scientific">Tetracentron sinense</name>
    <name type="common">Spur-leaf</name>
    <dbReference type="NCBI Taxonomy" id="13715"/>
    <lineage>
        <taxon>Eukaryota</taxon>
        <taxon>Viridiplantae</taxon>
        <taxon>Streptophyta</taxon>
        <taxon>Embryophyta</taxon>
        <taxon>Tracheophyta</taxon>
        <taxon>Spermatophyta</taxon>
        <taxon>Magnoliopsida</taxon>
        <taxon>Trochodendrales</taxon>
        <taxon>Trochodendraceae</taxon>
        <taxon>Tetracentron</taxon>
    </lineage>
</organism>
<dbReference type="InterPro" id="IPR028144">
    <property type="entry name" value="CYSTM_dom"/>
</dbReference>
<feature type="domain" description="Cysteine-rich transmembrane" evidence="7">
    <location>
        <begin position="68"/>
        <end position="100"/>
    </location>
</feature>
<evidence type="ECO:0000313" key="10">
    <source>
        <dbReference type="Proteomes" id="UP000655225"/>
    </source>
</evidence>
<evidence type="ECO:0000256" key="5">
    <source>
        <dbReference type="ARBA" id="ARBA00023136"/>
    </source>
</evidence>
<dbReference type="PANTHER" id="PTHR31568:SF122">
    <property type="entry name" value="PROTEIN CYSTEINE-RICH TRANSMEMBRANE MODULE 9"/>
    <property type="match status" value="1"/>
</dbReference>
<evidence type="ECO:0000256" key="6">
    <source>
        <dbReference type="SAM" id="MobiDB-lite"/>
    </source>
</evidence>
<dbReference type="EMBL" id="JABCRI010000003">
    <property type="protein sequence ID" value="KAF8408626.1"/>
    <property type="molecule type" value="Genomic_DNA"/>
</dbReference>
<name>A0A834ZKD3_TETSI</name>
<gene>
    <name evidence="8" type="ORF">HHK36_004689</name>
    <name evidence="9" type="ORF">HHK36_004690</name>
</gene>
<comment type="caution">
    <text evidence="8">The sequence shown here is derived from an EMBL/GenBank/DDBJ whole genome shotgun (WGS) entry which is preliminary data.</text>
</comment>
<accession>A0A834ZKD3</accession>
<dbReference type="GO" id="GO:0005886">
    <property type="term" value="C:plasma membrane"/>
    <property type="evidence" value="ECO:0007669"/>
    <property type="project" value="InterPro"/>
</dbReference>
<dbReference type="Pfam" id="PF12734">
    <property type="entry name" value="CYSTM"/>
    <property type="match status" value="1"/>
</dbReference>
<dbReference type="InterPro" id="IPR044850">
    <property type="entry name" value="WIH1-like"/>
</dbReference>